<dbReference type="RefSeq" id="WP_282591437.1">
    <property type="nucleotide sequence ID" value="NZ_JAPAAF010000009.1"/>
</dbReference>
<dbReference type="SMART" id="SM00448">
    <property type="entry name" value="REC"/>
    <property type="match status" value="1"/>
</dbReference>
<feature type="modified residue" description="4-aspartylphosphate" evidence="2">
    <location>
        <position position="50"/>
    </location>
</feature>
<protein>
    <submittedName>
        <fullName evidence="4">Response regulator</fullName>
    </submittedName>
</protein>
<dbReference type="EMBL" id="JAPAAF010000009">
    <property type="protein sequence ID" value="MCW0482834.1"/>
    <property type="molecule type" value="Genomic_DNA"/>
</dbReference>
<dbReference type="Proteomes" id="UP001163821">
    <property type="component" value="Unassembled WGS sequence"/>
</dbReference>
<reference evidence="4" key="1">
    <citation type="submission" date="2022-10" db="EMBL/GenBank/DDBJ databases">
        <title>Gaoshiqiia sediminis gen. nov., sp. nov., isolated from coastal sediment.</title>
        <authorList>
            <person name="Yu W.X."/>
            <person name="Mu D.S."/>
            <person name="Du J.Z."/>
            <person name="Liang Y.Q."/>
        </authorList>
    </citation>
    <scope>NUCLEOTIDE SEQUENCE</scope>
    <source>
        <strain evidence="4">A06</strain>
    </source>
</reference>
<evidence type="ECO:0000313" key="5">
    <source>
        <dbReference type="Proteomes" id="UP001163821"/>
    </source>
</evidence>
<dbReference type="Pfam" id="PF00072">
    <property type="entry name" value="Response_reg"/>
    <property type="match status" value="1"/>
</dbReference>
<dbReference type="PROSITE" id="PS50110">
    <property type="entry name" value="RESPONSE_REGULATORY"/>
    <property type="match status" value="1"/>
</dbReference>
<dbReference type="PANTHER" id="PTHR45339">
    <property type="entry name" value="HYBRID SIGNAL TRANSDUCTION HISTIDINE KINASE J"/>
    <property type="match status" value="1"/>
</dbReference>
<dbReference type="PANTHER" id="PTHR45339:SF5">
    <property type="entry name" value="HISTIDINE KINASE"/>
    <property type="match status" value="1"/>
</dbReference>
<sequence length="120" mass="13759">MKILVVDDNPINQKFVQYSLRNAHVIDTANDGEEAVMKVSENKYDLIIMDLWMPIMDGAEATLRIRQLEVERGQMTPIMVFTTSNMENDRTRCLQYGANDYLVKPVRAATLQEKVACYAK</sequence>
<gene>
    <name evidence="4" type="ORF">N2K84_08855</name>
</gene>
<keyword evidence="5" id="KW-1185">Reference proteome</keyword>
<proteinExistence type="predicted"/>
<evidence type="ECO:0000259" key="3">
    <source>
        <dbReference type="PROSITE" id="PS50110"/>
    </source>
</evidence>
<evidence type="ECO:0000256" key="1">
    <source>
        <dbReference type="ARBA" id="ARBA00022553"/>
    </source>
</evidence>
<evidence type="ECO:0000256" key="2">
    <source>
        <dbReference type="PROSITE-ProRule" id="PRU00169"/>
    </source>
</evidence>
<dbReference type="InterPro" id="IPR001789">
    <property type="entry name" value="Sig_transdc_resp-reg_receiver"/>
</dbReference>
<dbReference type="Gene3D" id="3.40.50.2300">
    <property type="match status" value="1"/>
</dbReference>
<dbReference type="AlphaFoldDB" id="A0AA41Y3M4"/>
<dbReference type="GO" id="GO:0000160">
    <property type="term" value="P:phosphorelay signal transduction system"/>
    <property type="evidence" value="ECO:0007669"/>
    <property type="project" value="InterPro"/>
</dbReference>
<dbReference type="InterPro" id="IPR011006">
    <property type="entry name" value="CheY-like_superfamily"/>
</dbReference>
<dbReference type="CDD" id="cd17546">
    <property type="entry name" value="REC_hyHK_CKI1_RcsC-like"/>
    <property type="match status" value="1"/>
</dbReference>
<evidence type="ECO:0000313" key="4">
    <source>
        <dbReference type="EMBL" id="MCW0482834.1"/>
    </source>
</evidence>
<dbReference type="SUPFAM" id="SSF52172">
    <property type="entry name" value="CheY-like"/>
    <property type="match status" value="1"/>
</dbReference>
<name>A0AA41Y3M4_9BACT</name>
<feature type="domain" description="Response regulatory" evidence="3">
    <location>
        <begin position="2"/>
        <end position="119"/>
    </location>
</feature>
<comment type="caution">
    <text evidence="4">The sequence shown here is derived from an EMBL/GenBank/DDBJ whole genome shotgun (WGS) entry which is preliminary data.</text>
</comment>
<organism evidence="4 5">
    <name type="scientific">Gaoshiqia sediminis</name>
    <dbReference type="NCBI Taxonomy" id="2986998"/>
    <lineage>
        <taxon>Bacteria</taxon>
        <taxon>Pseudomonadati</taxon>
        <taxon>Bacteroidota</taxon>
        <taxon>Bacteroidia</taxon>
        <taxon>Marinilabiliales</taxon>
        <taxon>Prolixibacteraceae</taxon>
        <taxon>Gaoshiqia</taxon>
    </lineage>
</organism>
<accession>A0AA41Y3M4</accession>
<keyword evidence="1 2" id="KW-0597">Phosphoprotein</keyword>